<feature type="chain" id="PRO_5045691426" description="Tle cognate immunity protein 4 C-terminal domain-containing protein" evidence="2">
    <location>
        <begin position="22"/>
        <end position="489"/>
    </location>
</feature>
<name>A0ABV7TMU6_9NEIS</name>
<gene>
    <name evidence="3" type="ORF">ACFOKJ_00660</name>
</gene>
<proteinExistence type="predicted"/>
<dbReference type="RefSeq" id="WP_390276052.1">
    <property type="nucleotide sequence ID" value="NZ_JBHRYH010000002.1"/>
</dbReference>
<sequence>MMKPPPRAALLLALLAACSHADQPPPDTQQQALRQLAAASYAAPGATRQECLGRYVFSVRDQLIWPLHASNGLVFKVGDGPPGHDYADYAIPDGEGTDTTLQDNVITELWLARIKLEVIHDPGKAAFLSAVNHVEGDKRRIVKYMTQAIAELTAEQTSNTDPTLVNYYQRELDNARRRLATADTDYSFPLDTPDSLGYQNAAYVYRQPYLYKFTYGRSWDDLTPEERGWQIDGLRDMARRLQPRAPYQIPTTPGICVPYGLIADNGELAYTATADLRYADAPGVVYRIDTGVLPKGDGGDDGNTPLTDSLRMATLSPSDTRDPGAYQPLQHIGPRSAMLGPRPASQGGTVGALTPWRYWDSKNYLDGSPHSKRVVAQRKARGTFEVYRLYTGTGGVPGSQALPWLSVELKTLHQDQVPHENNDETEPRRALKVDPSPFAHSLPRLEEILRSIRLRPTWPALPEIQALQQGYGEGQPPAGFYGGQPPAQQ</sequence>
<evidence type="ECO:0000313" key="4">
    <source>
        <dbReference type="Proteomes" id="UP001595636"/>
    </source>
</evidence>
<dbReference type="EMBL" id="JBHRYH010000002">
    <property type="protein sequence ID" value="MFC3624656.1"/>
    <property type="molecule type" value="Genomic_DNA"/>
</dbReference>
<evidence type="ECO:0008006" key="5">
    <source>
        <dbReference type="Google" id="ProtNLM"/>
    </source>
</evidence>
<feature type="region of interest" description="Disordered" evidence="1">
    <location>
        <begin position="470"/>
        <end position="489"/>
    </location>
</feature>
<evidence type="ECO:0000256" key="1">
    <source>
        <dbReference type="SAM" id="MobiDB-lite"/>
    </source>
</evidence>
<evidence type="ECO:0000256" key="2">
    <source>
        <dbReference type="SAM" id="SignalP"/>
    </source>
</evidence>
<dbReference type="Proteomes" id="UP001595636">
    <property type="component" value="Unassembled WGS sequence"/>
</dbReference>
<accession>A0ABV7TMU6</accession>
<reference evidence="4" key="1">
    <citation type="journal article" date="2019" name="Int. J. Syst. Evol. Microbiol.">
        <title>The Global Catalogue of Microorganisms (GCM) 10K type strain sequencing project: providing services to taxonomists for standard genome sequencing and annotation.</title>
        <authorList>
            <consortium name="The Broad Institute Genomics Platform"/>
            <consortium name="The Broad Institute Genome Sequencing Center for Infectious Disease"/>
            <person name="Wu L."/>
            <person name="Ma J."/>
        </authorList>
    </citation>
    <scope>NUCLEOTIDE SEQUENCE [LARGE SCALE GENOMIC DNA]</scope>
    <source>
        <strain evidence="4">KCTC 42195</strain>
    </source>
</reference>
<protein>
    <recommendedName>
        <fullName evidence="5">Tle cognate immunity protein 4 C-terminal domain-containing protein</fullName>
    </recommendedName>
</protein>
<feature type="signal peptide" evidence="2">
    <location>
        <begin position="1"/>
        <end position="21"/>
    </location>
</feature>
<keyword evidence="2" id="KW-0732">Signal</keyword>
<comment type="caution">
    <text evidence="3">The sequence shown here is derived from an EMBL/GenBank/DDBJ whole genome shotgun (WGS) entry which is preliminary data.</text>
</comment>
<organism evidence="3 4">
    <name type="scientific">Vogesella amnigena</name>
    <dbReference type="NCBI Taxonomy" id="1507449"/>
    <lineage>
        <taxon>Bacteria</taxon>
        <taxon>Pseudomonadati</taxon>
        <taxon>Pseudomonadota</taxon>
        <taxon>Betaproteobacteria</taxon>
        <taxon>Neisseriales</taxon>
        <taxon>Chromobacteriaceae</taxon>
        <taxon>Vogesella</taxon>
    </lineage>
</organism>
<dbReference type="PROSITE" id="PS51257">
    <property type="entry name" value="PROKAR_LIPOPROTEIN"/>
    <property type="match status" value="1"/>
</dbReference>
<evidence type="ECO:0000313" key="3">
    <source>
        <dbReference type="EMBL" id="MFC3624656.1"/>
    </source>
</evidence>
<keyword evidence="4" id="KW-1185">Reference proteome</keyword>